<dbReference type="Pfam" id="PF12146">
    <property type="entry name" value="Hydrolase_4"/>
    <property type="match status" value="1"/>
</dbReference>
<dbReference type="Gene3D" id="3.40.50.1820">
    <property type="entry name" value="alpha/beta hydrolase"/>
    <property type="match status" value="2"/>
</dbReference>
<name>A0A3S0WIK8_9PROT</name>
<dbReference type="PANTHER" id="PTHR22946">
    <property type="entry name" value="DIENELACTONE HYDROLASE DOMAIN-CONTAINING PROTEIN-RELATED"/>
    <property type="match status" value="1"/>
</dbReference>
<keyword evidence="2" id="KW-0378">Hydrolase</keyword>
<organism evidence="2 3">
    <name type="scientific">Azospirillum doebereinerae</name>
    <dbReference type="NCBI Taxonomy" id="92933"/>
    <lineage>
        <taxon>Bacteria</taxon>
        <taxon>Pseudomonadati</taxon>
        <taxon>Pseudomonadota</taxon>
        <taxon>Alphaproteobacteria</taxon>
        <taxon>Rhodospirillales</taxon>
        <taxon>Azospirillaceae</taxon>
        <taxon>Azospirillum</taxon>
    </lineage>
</organism>
<accession>A0A3S0WIK8</accession>
<dbReference type="EMBL" id="RZIJ01000032">
    <property type="protein sequence ID" value="RUQ63915.1"/>
    <property type="molecule type" value="Genomic_DNA"/>
</dbReference>
<dbReference type="RefSeq" id="WP_127003891.1">
    <property type="nucleotide sequence ID" value="NZ_JBNPXW010000024.1"/>
</dbReference>
<dbReference type="AlphaFoldDB" id="A0A3S0WIK8"/>
<evidence type="ECO:0000313" key="2">
    <source>
        <dbReference type="EMBL" id="RUQ63915.1"/>
    </source>
</evidence>
<sequence length="599" mass="62514">MTPTPVVFEGCFGWLHPAGGRRGVVLCGPHGHEELCVHRAWKGFAESLAAAGLPTLRFDYHGLGDSAGDDSDPGRVRAWLDSVHAAVRRLREDTGVAEVALVGYRLGGLLALVAAEEAAAKGEGVDALVLVTPPPTGRIAVREMQALSRIVALPGPEEALPERAGQLNVVGFALTPETALELTALDGRATGHAPAARRALLLDKAESRGMAQLAARLGGLGAAVERGVFAGSPELVQQPQRAEAGAAFAPVTAWLTAGGVGQGATPPPERPAGLMMAAAVERPVFIGGDPALFGIACAPILADGGGNRPAILFLNSGATHHVGSGRATVLQARRLAALGYTSLRIDVAGIGDSPARPGQPDNLLYTQTVMTDVRAALDWLEGEGHDRCVIIGLCAGGAPALLAGLGDSGQGDSRVAGQILLNPGRFELGKGVAVVEVLRSVAHRSARGYLREALRPAKLRAMLRNRSRVTGLVKRLVTRLGRKALIKSGLTAGVLKVFRRLSAQGRRVLLVYSVGDMTYGEFELHLGPGGRCLHGLPGIRVEYLERADHSLTDWAARKRLDRLIDGHLESLGQADPALAAGGVLAGWSFSPLPPEEQVG</sequence>
<dbReference type="OrthoDB" id="249225at2"/>
<feature type="domain" description="Serine aminopeptidase S33" evidence="1">
    <location>
        <begin position="30"/>
        <end position="138"/>
    </location>
</feature>
<dbReference type="InterPro" id="IPR050261">
    <property type="entry name" value="FrsA_esterase"/>
</dbReference>
<keyword evidence="3" id="KW-1185">Reference proteome</keyword>
<comment type="caution">
    <text evidence="2">The sequence shown here is derived from an EMBL/GenBank/DDBJ whole genome shotgun (WGS) entry which is preliminary data.</text>
</comment>
<dbReference type="SUPFAM" id="SSF53474">
    <property type="entry name" value="alpha/beta-Hydrolases"/>
    <property type="match status" value="2"/>
</dbReference>
<dbReference type="GO" id="GO:0016787">
    <property type="term" value="F:hydrolase activity"/>
    <property type="evidence" value="ECO:0007669"/>
    <property type="project" value="UniProtKB-KW"/>
</dbReference>
<dbReference type="InterPro" id="IPR022742">
    <property type="entry name" value="Hydrolase_4"/>
</dbReference>
<dbReference type="InterPro" id="IPR029058">
    <property type="entry name" value="AB_hydrolase_fold"/>
</dbReference>
<proteinExistence type="predicted"/>
<dbReference type="Proteomes" id="UP000280346">
    <property type="component" value="Unassembled WGS sequence"/>
</dbReference>
<evidence type="ECO:0000259" key="1">
    <source>
        <dbReference type="Pfam" id="PF12146"/>
    </source>
</evidence>
<evidence type="ECO:0000313" key="3">
    <source>
        <dbReference type="Proteomes" id="UP000280346"/>
    </source>
</evidence>
<gene>
    <name evidence="2" type="ORF">EJ913_27285</name>
</gene>
<reference evidence="2 3" key="1">
    <citation type="submission" date="2018-12" db="EMBL/GenBank/DDBJ databases">
        <authorList>
            <person name="Yang Y."/>
        </authorList>
    </citation>
    <scope>NUCLEOTIDE SEQUENCE [LARGE SCALE GENOMIC DNA]</scope>
    <source>
        <strain evidence="2 3">GSF71</strain>
    </source>
</reference>
<protein>
    <submittedName>
        <fullName evidence="2">Alpha/beta fold hydrolase</fullName>
    </submittedName>
</protein>